<dbReference type="InterPro" id="IPR011044">
    <property type="entry name" value="Quino_amine_DH_bsu"/>
</dbReference>
<dbReference type="PROSITE" id="PS51318">
    <property type="entry name" value="TAT"/>
    <property type="match status" value="1"/>
</dbReference>
<protein>
    <recommendedName>
        <fullName evidence="3">DUF1513 domain-containing protein</fullName>
    </recommendedName>
</protein>
<evidence type="ECO:0000313" key="1">
    <source>
        <dbReference type="EMBL" id="ARM83366.1"/>
    </source>
</evidence>
<sequence>MSSNRQPGGALINRRQLLKAGMAGGLAATLSGCSLLPRKADYAPDQYVGAVGLPGGKFGISAINRKGHLIWESPVDTRCHSGCARPDGSQVIFFERRPGWAFYGFDAHSGNRTHRVKAASGEHFVGHGVFSPDGRWLYVTASRYEPGQGIIAVYDAEQNYQRVDTFELQGIGPHELTLHPDGETLVIGLGGILTHPDYDRLKLNLDTMEPALILMNRRSGRIIGRFNPAHHQQSARHVSTGSNGRVYVAYQYQGPLHESPALIARLEGGELQEIRFEEDTQAALANYIASVVAHPENDLVAAASPVGGTAVVFNGITGELLARASIPDCAGVQALAGGDFLISSGRGKLVRLGQDNQSRQIADLPVQWDHHLV</sequence>
<evidence type="ECO:0008006" key="3">
    <source>
        <dbReference type="Google" id="ProtNLM"/>
    </source>
</evidence>
<dbReference type="Proteomes" id="UP000193100">
    <property type="component" value="Chromosome"/>
</dbReference>
<dbReference type="InterPro" id="IPR006311">
    <property type="entry name" value="TAT_signal"/>
</dbReference>
<proteinExistence type="predicted"/>
<dbReference type="PIRSF" id="PIRSF028101">
    <property type="entry name" value="UCP028101"/>
    <property type="match status" value="1"/>
</dbReference>
<dbReference type="SUPFAM" id="SSF50969">
    <property type="entry name" value="YVTN repeat-like/Quinoprotein amine dehydrogenase"/>
    <property type="match status" value="1"/>
</dbReference>
<accession>A0A1W6K7F0</accession>
<organism evidence="1 2">
    <name type="scientific">Marinobacter salarius</name>
    <dbReference type="NCBI Taxonomy" id="1420917"/>
    <lineage>
        <taxon>Bacteria</taxon>
        <taxon>Pseudomonadati</taxon>
        <taxon>Pseudomonadota</taxon>
        <taxon>Gammaproteobacteria</taxon>
        <taxon>Pseudomonadales</taxon>
        <taxon>Marinobacteraceae</taxon>
        <taxon>Marinobacter</taxon>
    </lineage>
</organism>
<dbReference type="InterPro" id="IPR015943">
    <property type="entry name" value="WD40/YVTN_repeat-like_dom_sf"/>
</dbReference>
<dbReference type="STRING" id="1420917.AU15_00280"/>
<dbReference type="AlphaFoldDB" id="A0A1W6K7F0"/>
<reference evidence="1 2" key="1">
    <citation type="submission" date="2017-04" db="EMBL/GenBank/DDBJ databases">
        <title>Genome Sequence of Marinobacter salarius strain SMR5 Isolated from a culture of the Diatom Skeletonema marinoi.</title>
        <authorList>
            <person name="Topel M."/>
            <person name="Pinder M.I.M."/>
            <person name="Johansson O.N."/>
            <person name="Kourtchenko O."/>
            <person name="Godhe A."/>
            <person name="Clarke A.K."/>
        </authorList>
    </citation>
    <scope>NUCLEOTIDE SEQUENCE [LARGE SCALE GENOMIC DNA]</scope>
    <source>
        <strain evidence="1 2">SMR5</strain>
    </source>
</reference>
<dbReference type="InterPro" id="IPR008311">
    <property type="entry name" value="UCP028101"/>
</dbReference>
<dbReference type="EMBL" id="CP020931">
    <property type="protein sequence ID" value="ARM83366.1"/>
    <property type="molecule type" value="Genomic_DNA"/>
</dbReference>
<dbReference type="RefSeq" id="WP_075197062.1">
    <property type="nucleotide sequence ID" value="NZ_CP020931.1"/>
</dbReference>
<gene>
    <name evidence="1" type="ORF">MARSALSMR5_01274</name>
</gene>
<dbReference type="Pfam" id="PF07433">
    <property type="entry name" value="DUF1513"/>
    <property type="match status" value="1"/>
</dbReference>
<dbReference type="Gene3D" id="2.130.10.10">
    <property type="entry name" value="YVTN repeat-like/Quinoprotein amine dehydrogenase"/>
    <property type="match status" value="1"/>
</dbReference>
<dbReference type="PROSITE" id="PS51257">
    <property type="entry name" value="PROKAR_LIPOPROTEIN"/>
    <property type="match status" value="1"/>
</dbReference>
<evidence type="ECO:0000313" key="2">
    <source>
        <dbReference type="Proteomes" id="UP000193100"/>
    </source>
</evidence>
<name>A0A1W6K7F0_9GAMM</name>
<dbReference type="GeneID" id="77255243"/>